<accession>A0ABD4EH21</accession>
<dbReference type="RefSeq" id="WP_002459611.1">
    <property type="nucleotide sequence ID" value="NZ_CP014023.2"/>
</dbReference>
<dbReference type="Proteomes" id="UP000070063">
    <property type="component" value="Unassembled WGS sequence"/>
</dbReference>
<name>A0ABD4EH21_STALU</name>
<evidence type="ECO:0008006" key="3">
    <source>
        <dbReference type="Google" id="ProtNLM"/>
    </source>
</evidence>
<reference evidence="1 2" key="1">
    <citation type="submission" date="2016-01" db="EMBL/GenBank/DDBJ databases">
        <authorList>
            <person name="Mitreva M."/>
            <person name="Pepin K.H."/>
            <person name="Mihindukulasuriya K.A."/>
            <person name="Fulton R."/>
            <person name="Fronick C."/>
            <person name="O'Laughlin M."/>
            <person name="Miner T."/>
            <person name="Herter B."/>
            <person name="Rosa B.A."/>
            <person name="Cordes M."/>
            <person name="Tomlinson C."/>
            <person name="Wollam A."/>
            <person name="Palsikar V.B."/>
            <person name="Mardis E.R."/>
            <person name="Wilson R.K."/>
        </authorList>
    </citation>
    <scope>NUCLEOTIDE SEQUENCE [LARGE SCALE GENOMIC DNA]</scope>
    <source>
        <strain evidence="1 2">MJR7738</strain>
    </source>
</reference>
<evidence type="ECO:0000313" key="1">
    <source>
        <dbReference type="EMBL" id="KXA39197.1"/>
    </source>
</evidence>
<evidence type="ECO:0000313" key="2">
    <source>
        <dbReference type="Proteomes" id="UP000070063"/>
    </source>
</evidence>
<gene>
    <name evidence="1" type="ORF">HMPREF3225_00828</name>
</gene>
<comment type="caution">
    <text evidence="1">The sequence shown here is derived from an EMBL/GenBank/DDBJ whole genome shotgun (WGS) entry which is preliminary data.</text>
</comment>
<proteinExistence type="predicted"/>
<sequence length="96" mass="10711">MGKEIYLDPIEFQDQLSSFGEGSEEISGVNISEIKDAKKETKLDSIDKLDGLIDELSNAMKKYAQMISTDKDAMDKIAATIQKNDQENADKISNKH</sequence>
<protein>
    <recommendedName>
        <fullName evidence="3">TIGR04197 family type VII secretion effector</fullName>
    </recommendedName>
</protein>
<organism evidence="1 2">
    <name type="scientific">Staphylococcus lugdunensis</name>
    <dbReference type="NCBI Taxonomy" id="28035"/>
    <lineage>
        <taxon>Bacteria</taxon>
        <taxon>Bacillati</taxon>
        <taxon>Bacillota</taxon>
        <taxon>Bacilli</taxon>
        <taxon>Bacillales</taxon>
        <taxon>Staphylococcaceae</taxon>
        <taxon>Staphylococcus</taxon>
    </lineage>
</organism>
<dbReference type="AlphaFoldDB" id="A0ABD4EH21"/>
<dbReference type="EMBL" id="LRQI01000029">
    <property type="protein sequence ID" value="KXA39197.1"/>
    <property type="molecule type" value="Genomic_DNA"/>
</dbReference>